<dbReference type="InterPro" id="IPR037396">
    <property type="entry name" value="FMN_HAD"/>
</dbReference>
<dbReference type="GO" id="GO:0016491">
    <property type="term" value="F:oxidoreductase activity"/>
    <property type="evidence" value="ECO:0007669"/>
    <property type="project" value="UniProtKB-KW"/>
</dbReference>
<name>A0A6A5XET5_9PLEO</name>
<dbReference type="SUPFAM" id="SSF51395">
    <property type="entry name" value="FMN-linked oxidoreductases"/>
    <property type="match status" value="1"/>
</dbReference>
<protein>
    <recommendedName>
        <fullName evidence="4">Oxidase FUB9</fullName>
    </recommendedName>
    <alternativeName>
        <fullName evidence="5">Fusaric acid biosynthesis protein 9</fullName>
    </alternativeName>
</protein>
<dbReference type="PROSITE" id="PS51349">
    <property type="entry name" value="FMN_HYDROXY_ACID_DH_2"/>
    <property type="match status" value="1"/>
</dbReference>
<dbReference type="GO" id="GO:0010181">
    <property type="term" value="F:FMN binding"/>
    <property type="evidence" value="ECO:0007669"/>
    <property type="project" value="InterPro"/>
</dbReference>
<dbReference type="EMBL" id="ML978074">
    <property type="protein sequence ID" value="KAF2011356.1"/>
    <property type="molecule type" value="Genomic_DNA"/>
</dbReference>
<dbReference type="PANTHER" id="PTHR10578:SF149">
    <property type="entry name" value="2-HYDROXYACID OXIDASE 2"/>
    <property type="match status" value="1"/>
</dbReference>
<dbReference type="PIRSF" id="PIRSF000138">
    <property type="entry name" value="Al-hdrx_acd_dh"/>
    <property type="match status" value="1"/>
</dbReference>
<keyword evidence="10" id="KW-1185">Reference proteome</keyword>
<dbReference type="InterPro" id="IPR000262">
    <property type="entry name" value="FMN-dep_DH"/>
</dbReference>
<feature type="binding site" evidence="7">
    <location>
        <begin position="318"/>
        <end position="319"/>
    </location>
    <ligand>
        <name>FMN</name>
        <dbReference type="ChEBI" id="CHEBI:58210"/>
    </ligand>
</feature>
<feature type="binding site" evidence="7">
    <location>
        <position position="168"/>
    </location>
    <ligand>
        <name>FMN</name>
        <dbReference type="ChEBI" id="CHEBI:58210"/>
    </ligand>
</feature>
<dbReference type="PANTHER" id="PTHR10578">
    <property type="entry name" value="S -2-HYDROXY-ACID OXIDASE-RELATED"/>
    <property type="match status" value="1"/>
</dbReference>
<dbReference type="Pfam" id="PF01070">
    <property type="entry name" value="FMN_dh"/>
    <property type="match status" value="1"/>
</dbReference>
<keyword evidence="7" id="KW-0285">Flavoprotein</keyword>
<gene>
    <name evidence="9" type="ORF">BU24DRAFT_397808</name>
</gene>
<feature type="binding site" evidence="7">
    <location>
        <position position="267"/>
    </location>
    <ligand>
        <name>glyoxylate</name>
        <dbReference type="ChEBI" id="CHEBI:36655"/>
    </ligand>
</feature>
<feature type="active site" description="Proton acceptor" evidence="6">
    <location>
        <position position="264"/>
    </location>
</feature>
<feature type="binding site" evidence="7">
    <location>
        <position position="115"/>
    </location>
    <ligand>
        <name>FMN</name>
        <dbReference type="ChEBI" id="CHEBI:58210"/>
    </ligand>
</feature>
<feature type="binding site" evidence="7">
    <location>
        <position position="140"/>
    </location>
    <ligand>
        <name>FMN</name>
        <dbReference type="ChEBI" id="CHEBI:58210"/>
    </ligand>
</feature>
<dbReference type="InterPro" id="IPR008259">
    <property type="entry name" value="FMN_hydac_DH_AS"/>
</dbReference>
<sequence>MAEIVIAPVKSILSINDLQLAAAKKLPTNAREFYDSGSTDQITVLENTTAYRKYKLRPRVLRDVSKVDPSRHILGQKIDFPLCISPARIQAMAHPDGELATSRACARRNVHMGVSSFSNYSVEEVTGAARSIAPIVHVMQLYTMNDRAKEERIVRRAERAGCKAVFLTADSPVLGVRYNEHRNDFRTPRGLSFPMLEKTSEMIREETHDDGFVALNSDAHSWAREIPWLRSITKMEIWIKGVLTAEDVALAREYGCDGVIVSNHGGRQLDGTPATIDVLPECVKAAEGQIKVHIDGGIRSGVDIFKALALGAECCWVGRPAIWGLAVDGEAGVSKMLDILYDEFRRCMQLTGCNTIADIRKSCLGIAQPNGPLARL</sequence>
<reference evidence="9" key="1">
    <citation type="journal article" date="2020" name="Stud. Mycol.">
        <title>101 Dothideomycetes genomes: a test case for predicting lifestyles and emergence of pathogens.</title>
        <authorList>
            <person name="Haridas S."/>
            <person name="Albert R."/>
            <person name="Binder M."/>
            <person name="Bloem J."/>
            <person name="Labutti K."/>
            <person name="Salamov A."/>
            <person name="Andreopoulos B."/>
            <person name="Baker S."/>
            <person name="Barry K."/>
            <person name="Bills G."/>
            <person name="Bluhm B."/>
            <person name="Cannon C."/>
            <person name="Castanera R."/>
            <person name="Culley D."/>
            <person name="Daum C."/>
            <person name="Ezra D."/>
            <person name="Gonzalez J."/>
            <person name="Henrissat B."/>
            <person name="Kuo A."/>
            <person name="Liang C."/>
            <person name="Lipzen A."/>
            <person name="Lutzoni F."/>
            <person name="Magnuson J."/>
            <person name="Mondo S."/>
            <person name="Nolan M."/>
            <person name="Ohm R."/>
            <person name="Pangilinan J."/>
            <person name="Park H.-J."/>
            <person name="Ramirez L."/>
            <person name="Alfaro M."/>
            <person name="Sun H."/>
            <person name="Tritt A."/>
            <person name="Yoshinaga Y."/>
            <person name="Zwiers L.-H."/>
            <person name="Turgeon B."/>
            <person name="Goodwin S."/>
            <person name="Spatafora J."/>
            <person name="Crous P."/>
            <person name="Grigoriev I."/>
        </authorList>
    </citation>
    <scope>NUCLEOTIDE SEQUENCE</scope>
    <source>
        <strain evidence="9">CBS 175.79</strain>
    </source>
</reference>
<dbReference type="OrthoDB" id="1925334at2759"/>
<dbReference type="RefSeq" id="XP_033379695.1">
    <property type="nucleotide sequence ID" value="XM_033525359.1"/>
</dbReference>
<dbReference type="InterPro" id="IPR012133">
    <property type="entry name" value="Alpha-hydoxy_acid_DH_FMN"/>
</dbReference>
<evidence type="ECO:0000259" key="8">
    <source>
        <dbReference type="PROSITE" id="PS51349"/>
    </source>
</evidence>
<dbReference type="CDD" id="cd02809">
    <property type="entry name" value="alpha_hydroxyacid_oxid_FMN"/>
    <property type="match status" value="1"/>
</dbReference>
<evidence type="ECO:0000256" key="6">
    <source>
        <dbReference type="PIRSR" id="PIRSR000138-1"/>
    </source>
</evidence>
<evidence type="ECO:0000256" key="2">
    <source>
        <dbReference type="ARBA" id="ARBA00023002"/>
    </source>
</evidence>
<evidence type="ECO:0000256" key="3">
    <source>
        <dbReference type="ARBA" id="ARBA00024042"/>
    </source>
</evidence>
<dbReference type="GO" id="GO:0005737">
    <property type="term" value="C:cytoplasm"/>
    <property type="evidence" value="ECO:0007669"/>
    <property type="project" value="UniProtKB-ARBA"/>
</dbReference>
<feature type="binding site" evidence="7">
    <location>
        <position position="262"/>
    </location>
    <ligand>
        <name>FMN</name>
        <dbReference type="ChEBI" id="CHEBI:58210"/>
    </ligand>
</feature>
<evidence type="ECO:0000256" key="5">
    <source>
        <dbReference type="ARBA" id="ARBA00083297"/>
    </source>
</evidence>
<evidence type="ECO:0000256" key="1">
    <source>
        <dbReference type="ARBA" id="ARBA00001917"/>
    </source>
</evidence>
<evidence type="ECO:0000256" key="7">
    <source>
        <dbReference type="PIRSR" id="PIRSR000138-2"/>
    </source>
</evidence>
<organism evidence="9 10">
    <name type="scientific">Aaosphaeria arxii CBS 175.79</name>
    <dbReference type="NCBI Taxonomy" id="1450172"/>
    <lineage>
        <taxon>Eukaryota</taxon>
        <taxon>Fungi</taxon>
        <taxon>Dikarya</taxon>
        <taxon>Ascomycota</taxon>
        <taxon>Pezizomycotina</taxon>
        <taxon>Dothideomycetes</taxon>
        <taxon>Pleosporomycetidae</taxon>
        <taxon>Pleosporales</taxon>
        <taxon>Pleosporales incertae sedis</taxon>
        <taxon>Aaosphaeria</taxon>
    </lineage>
</organism>
<comment type="cofactor">
    <cofactor evidence="1">
        <name>FMN</name>
        <dbReference type="ChEBI" id="CHEBI:58210"/>
    </cofactor>
</comment>
<keyword evidence="2" id="KW-0560">Oxidoreductase</keyword>
<evidence type="ECO:0000313" key="10">
    <source>
        <dbReference type="Proteomes" id="UP000799778"/>
    </source>
</evidence>
<dbReference type="Proteomes" id="UP000799778">
    <property type="component" value="Unassembled WGS sequence"/>
</dbReference>
<feature type="domain" description="FMN hydroxy acid dehydrogenase" evidence="8">
    <location>
        <begin position="7"/>
        <end position="369"/>
    </location>
</feature>
<dbReference type="InterPro" id="IPR013785">
    <property type="entry name" value="Aldolase_TIM"/>
</dbReference>
<evidence type="ECO:0000256" key="4">
    <source>
        <dbReference type="ARBA" id="ARBA00073420"/>
    </source>
</evidence>
<keyword evidence="7" id="KW-0288">FMN</keyword>
<feature type="binding site" evidence="7">
    <location>
        <position position="264"/>
    </location>
    <ligand>
        <name>glyoxylate</name>
        <dbReference type="ChEBI" id="CHEBI:36655"/>
    </ligand>
</feature>
<dbReference type="AlphaFoldDB" id="A0A6A5XET5"/>
<comment type="similarity">
    <text evidence="3">Belongs to the FMN-dependent alpha-hydroxy acid dehydrogenase family.</text>
</comment>
<dbReference type="PROSITE" id="PS00557">
    <property type="entry name" value="FMN_HYDROXY_ACID_DH_1"/>
    <property type="match status" value="1"/>
</dbReference>
<dbReference type="Gene3D" id="3.20.20.70">
    <property type="entry name" value="Aldolase class I"/>
    <property type="match status" value="1"/>
</dbReference>
<feature type="binding site" evidence="7">
    <location>
        <begin position="295"/>
        <end position="299"/>
    </location>
    <ligand>
        <name>FMN</name>
        <dbReference type="ChEBI" id="CHEBI:58210"/>
    </ligand>
</feature>
<dbReference type="FunFam" id="3.20.20.70:FF:000056">
    <property type="entry name" value="hydroxyacid oxidase 2"/>
    <property type="match status" value="1"/>
</dbReference>
<feature type="binding site" evidence="7">
    <location>
        <position position="142"/>
    </location>
    <ligand>
        <name>glyoxylate</name>
        <dbReference type="ChEBI" id="CHEBI:36655"/>
    </ligand>
</feature>
<evidence type="ECO:0000313" key="9">
    <source>
        <dbReference type="EMBL" id="KAF2011356.1"/>
    </source>
</evidence>
<proteinExistence type="inferred from homology"/>
<dbReference type="GeneID" id="54282756"/>
<feature type="binding site" evidence="7">
    <location>
        <position position="240"/>
    </location>
    <ligand>
        <name>FMN</name>
        <dbReference type="ChEBI" id="CHEBI:58210"/>
    </ligand>
</feature>
<accession>A0A6A5XET5</accession>
<feature type="binding site" evidence="7">
    <location>
        <position position="177"/>
    </location>
    <ligand>
        <name>glyoxylate</name>
        <dbReference type="ChEBI" id="CHEBI:36655"/>
    </ligand>
</feature>